<dbReference type="RefSeq" id="WP_001130958.1">
    <property type="nucleotide sequence ID" value="NZ_JH791885.1"/>
</dbReference>
<proteinExistence type="predicted"/>
<gene>
    <name evidence="2" type="ORF">IK5_05928</name>
</gene>
<reference evidence="2 3" key="1">
    <citation type="submission" date="2012-04" db="EMBL/GenBank/DDBJ databases">
        <title>The Genome Sequence of Bacillus cereus VD154.</title>
        <authorList>
            <consortium name="The Broad Institute Genome Sequencing Platform"/>
            <consortium name="The Broad Institute Genome Sequencing Center for Infectious Disease"/>
            <person name="Feldgarden M."/>
            <person name="Van der Auwera G.A."/>
            <person name="Mahillon J."/>
            <person name="Duprez V."/>
            <person name="Timmery S."/>
            <person name="Mattelet C."/>
            <person name="Dierick K."/>
            <person name="Sun M."/>
            <person name="Yu Z."/>
            <person name="Zhu L."/>
            <person name="Hu X."/>
            <person name="Shank E.B."/>
            <person name="Swiecicka I."/>
            <person name="Hansen B.M."/>
            <person name="Andrup L."/>
            <person name="Young S.K."/>
            <person name="Zeng Q."/>
            <person name="Gargeya S."/>
            <person name="Fitzgerald M."/>
            <person name="Haas B."/>
            <person name="Abouelleil A."/>
            <person name="Alvarado L."/>
            <person name="Arachchi H.M."/>
            <person name="Berlin A."/>
            <person name="Chapman S.B."/>
            <person name="Goldberg J."/>
            <person name="Griggs A."/>
            <person name="Gujja S."/>
            <person name="Hansen M."/>
            <person name="Howarth C."/>
            <person name="Imamovic A."/>
            <person name="Larimer J."/>
            <person name="McCowen C."/>
            <person name="Montmayeur A."/>
            <person name="Murphy C."/>
            <person name="Neiman D."/>
            <person name="Pearson M."/>
            <person name="Priest M."/>
            <person name="Roberts A."/>
            <person name="Saif S."/>
            <person name="Shea T."/>
            <person name="Sisk P."/>
            <person name="Sykes S."/>
            <person name="Wortman J."/>
            <person name="Nusbaum C."/>
            <person name="Birren B."/>
        </authorList>
    </citation>
    <scope>NUCLEOTIDE SEQUENCE [LARGE SCALE GENOMIC DNA]</scope>
    <source>
        <strain evidence="2 3">VD154</strain>
    </source>
</reference>
<feature type="domain" description="DUF4183" evidence="1">
    <location>
        <begin position="46"/>
        <end position="114"/>
    </location>
</feature>
<dbReference type="Proteomes" id="UP000006967">
    <property type="component" value="Unassembled WGS sequence"/>
</dbReference>
<organism evidence="2 3">
    <name type="scientific">Bacillus cereus VD154</name>
    <dbReference type="NCBI Taxonomy" id="1053238"/>
    <lineage>
        <taxon>Bacteria</taxon>
        <taxon>Bacillati</taxon>
        <taxon>Bacillota</taxon>
        <taxon>Bacilli</taxon>
        <taxon>Bacillales</taxon>
        <taxon>Bacillaceae</taxon>
        <taxon>Bacillus</taxon>
        <taxon>Bacillus cereus group</taxon>
    </lineage>
</organism>
<sequence>MPLQLMKVTVNATTTVNPNLKSTKYFYITPTSVPAGTPFAINFSLFRNDNGNPVTLPIFLPTNGYANLYMNGVLQMNAILSFTSSTPTTGSVVITIPGSPDTVILSGTPIILEIVTIDSDDSTTTIQT</sequence>
<evidence type="ECO:0000259" key="1">
    <source>
        <dbReference type="Pfam" id="PF13799"/>
    </source>
</evidence>
<dbReference type="EMBL" id="AHFG01000093">
    <property type="protein sequence ID" value="EJR62427.1"/>
    <property type="molecule type" value="Genomic_DNA"/>
</dbReference>
<evidence type="ECO:0000313" key="2">
    <source>
        <dbReference type="EMBL" id="EJR62427.1"/>
    </source>
</evidence>
<dbReference type="AlphaFoldDB" id="A0A9W5NZI0"/>
<dbReference type="Pfam" id="PF13799">
    <property type="entry name" value="DUF4183"/>
    <property type="match status" value="1"/>
</dbReference>
<comment type="caution">
    <text evidence="2">The sequence shown here is derived from an EMBL/GenBank/DDBJ whole genome shotgun (WGS) entry which is preliminary data.</text>
</comment>
<accession>A0A9W5NZI0</accession>
<dbReference type="InterPro" id="IPR025237">
    <property type="entry name" value="DUF4183"/>
</dbReference>
<protein>
    <recommendedName>
        <fullName evidence="1">DUF4183 domain-containing protein</fullName>
    </recommendedName>
</protein>
<name>A0A9W5NZI0_BACCE</name>
<evidence type="ECO:0000313" key="3">
    <source>
        <dbReference type="Proteomes" id="UP000006967"/>
    </source>
</evidence>